<gene>
    <name evidence="3" type="ordered locus">ATP_00169</name>
</gene>
<keyword evidence="2" id="KW-0812">Transmembrane</keyword>
<dbReference type="Proteomes" id="UP000002020">
    <property type="component" value="Chromosome"/>
</dbReference>
<feature type="transmembrane region" description="Helical" evidence="2">
    <location>
        <begin position="949"/>
        <end position="970"/>
    </location>
</feature>
<accession>B3R0J2</accession>
<dbReference type="EMBL" id="CU469464">
    <property type="protein sequence ID" value="CAP18356.1"/>
    <property type="molecule type" value="Genomic_DNA"/>
</dbReference>
<dbReference type="STRING" id="37692.ATP_00169"/>
<evidence type="ECO:0000256" key="1">
    <source>
        <dbReference type="SAM" id="Coils"/>
    </source>
</evidence>
<keyword evidence="4" id="KW-1185">Reference proteome</keyword>
<evidence type="ECO:0000313" key="3">
    <source>
        <dbReference type="EMBL" id="CAP18356.1"/>
    </source>
</evidence>
<organism evidence="4">
    <name type="scientific">Phytoplasma mali (strain AT)</name>
    <dbReference type="NCBI Taxonomy" id="482235"/>
    <lineage>
        <taxon>Bacteria</taxon>
        <taxon>Bacillati</taxon>
        <taxon>Mycoplasmatota</taxon>
        <taxon>Mollicutes</taxon>
        <taxon>Acholeplasmatales</taxon>
        <taxon>Acholeplasmataceae</taxon>
        <taxon>Candidatus Phytoplasma</taxon>
        <taxon>16SrX (Apple proliferation group)</taxon>
    </lineage>
</organism>
<sequence length="1001" mass="123860">MSSSEKNFLKNPLDSNNVVKNQQILTNNNKNEEILQEKIKYLDNEFLILLKNLNEENWKNIFVSKNNLKKIMLYQKKLKEEKIYKDNKKQKLLIKELIQQKNKNKLKIQNLHIYCIKQKNQIQKQTLEKIQQIEAIFFKKNENIDNELKFLEKKQIQQDYNHSQQEQILNKIFKEKNTYFNSEINIINKDLQEKIILNIKKNQKNKDILEELEKKNLIIFEKKINKTNDIYQQNFFLHYKVFDQIQKDYLEKKKDLQNKIKKCFDKKKIIYFIHNIFLPIMSNNNNIYKIFLKLFNKIKKNNLIHLKKLTFWRQKNFFLKLSNQKKIKFLNYINFLEIQKFKYKKKQDEIIFDKNQQQLQLFNSTQINFIKMQTELSLNINKEKKYLLDIKHYDSKEEIQNKKIQLQIEKEIILHEFEYEKNLLILNQIYQQKKNLLILQLKLEKNKFQLKDIEKIYEKRQQIINLEQKIENLKFFNNVNIQINYIFHNQEKKNFFTKYQIQKHKIKNLLEKSYLKQDFNLKQILEFVKKYIFFDEIMEITNPIFCNINYYLKQININQNIFTENLNKIHNLFNFISTNIIDKKYQNYYFFYQKKYLFEKQKINNEIKIVKEVISYYENNLSFIRQLIQKKQNISYDNKYRLNYFLEKKIKKYEKNNLILKKNLKNLNNKNKILFTKHQKNISKLKQEQFRIIEINNILQIELLNNLNQKNLNIKNNKLFQKYRNNLLQKKFLKILKKFQQNINFIYEQNKLQKNKIIKNFNFFKKEKNNMVVLKNNLIEENQKKIDLFYDLVISIIENINIINQQYKNKNKLEEKIHLQKEKKQIINVIKNQFVYMKNTSYLIEENLKEAHLNIIKEFKEEKKKLTKIFNFKQEELNLKLKKRFLYFQKIKKLKKNNEHYNMNYFQNIKKKLLYKFKQKKNKNDKIIEKINFIMKKNNFFLKIKIKKIIFLEKIKLFFNIILIYFKYLIKKIEIKKNKNKNKKQIKKKFDIEKKIYLLNI</sequence>
<evidence type="ECO:0000313" key="4">
    <source>
        <dbReference type="Proteomes" id="UP000002020"/>
    </source>
</evidence>
<protein>
    <submittedName>
        <fullName evidence="3">Uncharacterized protein</fullName>
    </submittedName>
</protein>
<keyword evidence="1" id="KW-0175">Coiled coil</keyword>
<proteinExistence type="predicted"/>
<dbReference type="HOGENOM" id="CLU_014981_0_0_14"/>
<keyword evidence="2" id="KW-1133">Transmembrane helix</keyword>
<dbReference type="KEGG" id="pml:ATP_00169"/>
<dbReference type="AlphaFoldDB" id="B3R0J2"/>
<reference evidence="3 4" key="1">
    <citation type="journal article" date="2008" name="BMC Genomics">
        <title>The linear chromosome of the plant-pathogenic mycoplasma 'Candidatus Phytoplasma mali'.</title>
        <authorList>
            <person name="Kube M."/>
            <person name="Schneider B."/>
            <person name="Kuhl H."/>
            <person name="Dandekar T."/>
            <person name="Heitmann K."/>
            <person name="Migdoll A.M."/>
            <person name="Reinhardt R."/>
            <person name="Seemueller E."/>
        </authorList>
    </citation>
    <scope>NUCLEOTIDE SEQUENCE [LARGE SCALE GENOMIC DNA]</scope>
    <source>
        <strain evidence="3 4">AT</strain>
    </source>
</reference>
<name>B3R0J2_PHYMT</name>
<feature type="coiled-coil region" evidence="1">
    <location>
        <begin position="764"/>
        <end position="823"/>
    </location>
</feature>
<keyword evidence="2" id="KW-0472">Membrane</keyword>
<evidence type="ECO:0000256" key="2">
    <source>
        <dbReference type="SAM" id="Phobius"/>
    </source>
</evidence>